<comment type="caution">
    <text evidence="8">The sequence shown here is derived from an EMBL/GenBank/DDBJ whole genome shotgun (WGS) entry which is preliminary data.</text>
</comment>
<dbReference type="OrthoDB" id="7680836at2759"/>
<sequence length="760" mass="81230">MSYSYDNSHISGVHMPSIPADAASYYATYNLGGSERRDSAGNVLPNPAAGSTLPAHAFFQQQQQQQQSQQQHVAVTHYHSQQQSHQPPSSHASVAQYHAHQQHAHVTSLPASVNHVAAVVDAGNPYHGGSFSPYTQSTYHAQQAVSSHTGAFDTAGGGASVDSAMATPNAALRAPASPTLVHQQQQQQHLQASSDSNLHFECILEAPTAAAQRADDSPLTYLNKGQLYGVSLVDKSLADTFYSTTLRIAFHEDSHRRGAATYWNFWLNQQESPRSARAIELDKAGSTGVVAAESKQFDRVTFQWHGRRGAKVMIRFNCLSTDFSRIKGVKGIPLRIHLDTHYALPNSAAGPSGVSDFAASMSQFSSPLSSFSPSDALGGTQGATSTARAGATVITPGVLSNPVSPAPATHALSSPVSQQLRGATGPFSVSIAAAAAAAAQAATHAHAMAGMHGSGLVADKIIERCYARIKLFRDKGAERKNKDDQRHLEKQWEKKKAGLALKNPGASTTQQQMAEFTMAFAPVLQITPFLEYTLTGDECDEEPVAIEDMWSVGSGAVNPGLDPEGSAISPTMTGISSMNIGMSGIHLGNLGSPPSSSATGIFMRKRLSEDDGDPLMSPSSKRQFSPSSQTSSVAHNNANSNDGRMTFGPSNMELVGVDPTYVPAVRKRKSVLAIYARFQGESIHRAIYLEQLAVSDLADKLAQRLEMPTGPVVEVVRRTKKGVTVRVDDSVVAQLEDEQDMEVEWAFSDESGALTLCLHY</sequence>
<organism evidence="8 9">
    <name type="scientific">Coemansia pectinata</name>
    <dbReference type="NCBI Taxonomy" id="1052879"/>
    <lineage>
        <taxon>Eukaryota</taxon>
        <taxon>Fungi</taxon>
        <taxon>Fungi incertae sedis</taxon>
        <taxon>Zoopagomycota</taxon>
        <taxon>Kickxellomycotina</taxon>
        <taxon>Kickxellomycetes</taxon>
        <taxon>Kickxellales</taxon>
        <taxon>Kickxellaceae</taxon>
        <taxon>Coemansia</taxon>
    </lineage>
</organism>
<evidence type="ECO:0000259" key="7">
    <source>
        <dbReference type="PROSITE" id="PS51968"/>
    </source>
</evidence>
<comment type="subcellular location">
    <subcellularLocation>
        <location evidence="1">Nucleus</location>
    </subcellularLocation>
</comment>
<evidence type="ECO:0000256" key="3">
    <source>
        <dbReference type="ARBA" id="ARBA00023125"/>
    </source>
</evidence>
<dbReference type="GO" id="GO:0005634">
    <property type="term" value="C:nucleus"/>
    <property type="evidence" value="ECO:0007669"/>
    <property type="project" value="UniProtKB-SubCell"/>
</dbReference>
<dbReference type="Pfam" id="PF04516">
    <property type="entry name" value="CP2"/>
    <property type="match status" value="2"/>
</dbReference>
<feature type="compositionally biased region" description="Low complexity" evidence="6">
    <location>
        <begin position="617"/>
        <end position="632"/>
    </location>
</feature>
<evidence type="ECO:0000256" key="4">
    <source>
        <dbReference type="ARBA" id="ARBA00023163"/>
    </source>
</evidence>
<keyword evidence="3" id="KW-0238">DNA-binding</keyword>
<dbReference type="PROSITE" id="PS51968">
    <property type="entry name" value="GRH_CP2_DB"/>
    <property type="match status" value="1"/>
</dbReference>
<dbReference type="AlphaFoldDB" id="A0A9W8GY36"/>
<protein>
    <recommendedName>
        <fullName evidence="7">Grh/CP2 DB domain-containing protein</fullName>
    </recommendedName>
</protein>
<keyword evidence="9" id="KW-1185">Reference proteome</keyword>
<keyword evidence="2" id="KW-0805">Transcription regulation</keyword>
<evidence type="ECO:0000256" key="1">
    <source>
        <dbReference type="ARBA" id="ARBA00004123"/>
    </source>
</evidence>
<feature type="compositionally biased region" description="Polar residues" evidence="6">
    <location>
        <begin position="633"/>
        <end position="643"/>
    </location>
</feature>
<feature type="domain" description="Grh/CP2 DB" evidence="7">
    <location>
        <begin position="196"/>
        <end position="546"/>
    </location>
</feature>
<evidence type="ECO:0000313" key="9">
    <source>
        <dbReference type="Proteomes" id="UP001140011"/>
    </source>
</evidence>
<dbReference type="EMBL" id="JANBUH010000420">
    <property type="protein sequence ID" value="KAJ2751300.1"/>
    <property type="molecule type" value="Genomic_DNA"/>
</dbReference>
<evidence type="ECO:0000256" key="2">
    <source>
        <dbReference type="ARBA" id="ARBA00023015"/>
    </source>
</evidence>
<evidence type="ECO:0000256" key="6">
    <source>
        <dbReference type="SAM" id="MobiDB-lite"/>
    </source>
</evidence>
<feature type="region of interest" description="Disordered" evidence="6">
    <location>
        <begin position="59"/>
        <end position="107"/>
    </location>
</feature>
<keyword evidence="5" id="KW-0539">Nucleus</keyword>
<feature type="compositionally biased region" description="Low complexity" evidence="6">
    <location>
        <begin position="60"/>
        <end position="99"/>
    </location>
</feature>
<evidence type="ECO:0000313" key="8">
    <source>
        <dbReference type="EMBL" id="KAJ2751300.1"/>
    </source>
</evidence>
<reference evidence="8" key="1">
    <citation type="submission" date="2022-07" db="EMBL/GenBank/DDBJ databases">
        <title>Phylogenomic reconstructions and comparative analyses of Kickxellomycotina fungi.</title>
        <authorList>
            <person name="Reynolds N.K."/>
            <person name="Stajich J.E."/>
            <person name="Barry K."/>
            <person name="Grigoriev I.V."/>
            <person name="Crous P."/>
            <person name="Smith M.E."/>
        </authorList>
    </citation>
    <scope>NUCLEOTIDE SEQUENCE</scope>
    <source>
        <strain evidence="8">BCRC 34297</strain>
    </source>
</reference>
<dbReference type="InterPro" id="IPR057520">
    <property type="entry name" value="GRHL1/CP2_C"/>
</dbReference>
<feature type="region of interest" description="Disordered" evidence="6">
    <location>
        <begin position="608"/>
        <end position="647"/>
    </location>
</feature>
<keyword evidence="4" id="KW-0804">Transcription</keyword>
<dbReference type="PANTHER" id="PTHR11037">
    <property type="entry name" value="TRANSCRIPTION FACTOR CP2"/>
    <property type="match status" value="1"/>
</dbReference>
<dbReference type="GO" id="GO:0001228">
    <property type="term" value="F:DNA-binding transcription activator activity, RNA polymerase II-specific"/>
    <property type="evidence" value="ECO:0007669"/>
    <property type="project" value="TreeGrafter"/>
</dbReference>
<evidence type="ECO:0000256" key="5">
    <source>
        <dbReference type="ARBA" id="ARBA00023242"/>
    </source>
</evidence>
<dbReference type="InterPro" id="IPR040167">
    <property type="entry name" value="TF_CP2-like"/>
</dbReference>
<accession>A0A9W8GY36</accession>
<proteinExistence type="predicted"/>
<dbReference type="GO" id="GO:0000978">
    <property type="term" value="F:RNA polymerase II cis-regulatory region sequence-specific DNA binding"/>
    <property type="evidence" value="ECO:0007669"/>
    <property type="project" value="TreeGrafter"/>
</dbReference>
<dbReference type="PANTHER" id="PTHR11037:SF20">
    <property type="entry name" value="PROTEIN GRAINYHEAD"/>
    <property type="match status" value="1"/>
</dbReference>
<dbReference type="InterPro" id="IPR007604">
    <property type="entry name" value="CP2"/>
</dbReference>
<dbReference type="Pfam" id="PF25416">
    <property type="entry name" value="GRHL1_C"/>
    <property type="match status" value="1"/>
</dbReference>
<name>A0A9W8GY36_9FUNG</name>
<dbReference type="Proteomes" id="UP001140011">
    <property type="component" value="Unassembled WGS sequence"/>
</dbReference>
<gene>
    <name evidence="8" type="ORF">GGI19_004568</name>
</gene>